<accession>A0A069RJZ1</accession>
<reference evidence="1 2" key="1">
    <citation type="submission" date="2014-03" db="EMBL/GenBank/DDBJ databases">
        <title>Genome sequence of Clostridium litorale W6, DSM 5388.</title>
        <authorList>
            <person name="Poehlein A."/>
            <person name="Jagirdar A."/>
            <person name="Khonsari B."/>
            <person name="Chibani C.M."/>
            <person name="Gutierrez Gutierrez D.A."/>
            <person name="Davydova E."/>
            <person name="Alghaithi H.S."/>
            <person name="Nair K.P."/>
            <person name="Dhamotharan K."/>
            <person name="Chandran L."/>
            <person name="G W."/>
            <person name="Daniel R."/>
        </authorList>
    </citation>
    <scope>NUCLEOTIDE SEQUENCE [LARGE SCALE GENOMIC DNA]</scope>
    <source>
        <strain evidence="1 2">W6</strain>
    </source>
</reference>
<dbReference type="Proteomes" id="UP000027946">
    <property type="component" value="Unassembled WGS sequence"/>
</dbReference>
<dbReference type="eggNOG" id="ENOG502ZJ60">
    <property type="taxonomic scope" value="Bacteria"/>
</dbReference>
<evidence type="ECO:0000313" key="1">
    <source>
        <dbReference type="EMBL" id="KDR94542.1"/>
    </source>
</evidence>
<evidence type="ECO:0000313" key="2">
    <source>
        <dbReference type="Proteomes" id="UP000027946"/>
    </source>
</evidence>
<dbReference type="RefSeq" id="WP_038266358.1">
    <property type="nucleotide sequence ID" value="NZ_FSRH01000016.1"/>
</dbReference>
<keyword evidence="2" id="KW-1185">Reference proteome</keyword>
<dbReference type="AlphaFoldDB" id="A0A069RJZ1"/>
<dbReference type="OrthoDB" id="9962503at2"/>
<protein>
    <submittedName>
        <fullName evidence="1">Uncharacterized protein</fullName>
    </submittedName>
</protein>
<dbReference type="STRING" id="1121324.CLIT_14c00030"/>
<dbReference type="EMBL" id="JJMM01000014">
    <property type="protein sequence ID" value="KDR94542.1"/>
    <property type="molecule type" value="Genomic_DNA"/>
</dbReference>
<comment type="caution">
    <text evidence="1">The sequence shown here is derived from an EMBL/GenBank/DDBJ whole genome shotgun (WGS) entry which is preliminary data.</text>
</comment>
<sequence>MCKNENYDSEKGRYMCKRSKGVCITKEKGLMCSLFEDADGDDKFGKLRELRLLKKKKLSEKKAQV</sequence>
<proteinExistence type="predicted"/>
<gene>
    <name evidence="1" type="ORF">CLIT_14c00030</name>
</gene>
<organism evidence="1 2">
    <name type="scientific">Peptoclostridium litorale DSM 5388</name>
    <dbReference type="NCBI Taxonomy" id="1121324"/>
    <lineage>
        <taxon>Bacteria</taxon>
        <taxon>Bacillati</taxon>
        <taxon>Bacillota</taxon>
        <taxon>Clostridia</taxon>
        <taxon>Peptostreptococcales</taxon>
        <taxon>Peptoclostridiaceae</taxon>
        <taxon>Peptoclostridium</taxon>
    </lineage>
</organism>
<name>A0A069RJZ1_PEPLI</name>